<dbReference type="RefSeq" id="WP_017797951.1">
    <property type="nucleotide sequence ID" value="NZ_BSKO01000001.1"/>
</dbReference>
<organism evidence="4 5">
    <name type="scientific">Oceanobacillus kimchii</name>
    <dbReference type="NCBI Taxonomy" id="746691"/>
    <lineage>
        <taxon>Bacteria</taxon>
        <taxon>Bacillati</taxon>
        <taxon>Bacillota</taxon>
        <taxon>Bacilli</taxon>
        <taxon>Bacillales</taxon>
        <taxon>Bacillaceae</taxon>
        <taxon>Oceanobacillus</taxon>
    </lineage>
</organism>
<comment type="similarity">
    <text evidence="1">In the N-terminal section; belongs to the LXG family.</text>
</comment>
<keyword evidence="2" id="KW-0175">Coiled coil</keyword>
<proteinExistence type="inferred from homology"/>
<dbReference type="EMBL" id="BSKO01000001">
    <property type="protein sequence ID" value="GLO67426.1"/>
    <property type="molecule type" value="Genomic_DNA"/>
</dbReference>
<dbReference type="Proteomes" id="UP001275436">
    <property type="component" value="Unassembled WGS sequence"/>
</dbReference>
<comment type="caution">
    <text evidence="4">The sequence shown here is derived from an EMBL/GenBank/DDBJ whole genome shotgun (WGS) entry which is preliminary data.</text>
</comment>
<dbReference type="InterPro" id="IPR006829">
    <property type="entry name" value="LXG_dom"/>
</dbReference>
<dbReference type="Pfam" id="PF04740">
    <property type="entry name" value="LXG"/>
    <property type="match status" value="1"/>
</dbReference>
<gene>
    <name evidence="4" type="ORF">MACH08_32100</name>
</gene>
<accession>A0ABQ5TM78</accession>
<evidence type="ECO:0000256" key="1">
    <source>
        <dbReference type="ARBA" id="ARBA00034117"/>
    </source>
</evidence>
<evidence type="ECO:0000313" key="4">
    <source>
        <dbReference type="EMBL" id="GLO67426.1"/>
    </source>
</evidence>
<feature type="domain" description="LXG" evidence="3">
    <location>
        <begin position="1"/>
        <end position="226"/>
    </location>
</feature>
<evidence type="ECO:0000313" key="5">
    <source>
        <dbReference type="Proteomes" id="UP001275436"/>
    </source>
</evidence>
<keyword evidence="5" id="KW-1185">Reference proteome</keyword>
<dbReference type="PROSITE" id="PS51756">
    <property type="entry name" value="LXG"/>
    <property type="match status" value="1"/>
</dbReference>
<evidence type="ECO:0000259" key="3">
    <source>
        <dbReference type="PROSITE" id="PS51756"/>
    </source>
</evidence>
<name>A0ABQ5TM78_9BACI</name>
<protein>
    <recommendedName>
        <fullName evidence="3">LXG domain-containing protein</fullName>
    </recommendedName>
</protein>
<evidence type="ECO:0000256" key="2">
    <source>
        <dbReference type="SAM" id="Coils"/>
    </source>
</evidence>
<sequence length="226" mass="26591">MKTMDIKQLHTQIDQTQSMLDQSREKLDEMKKAVNSLLESEEMFTGEAAESVRTFYRETHLPLQQYVLDMIENYDANLRKIRMNLYQIEPSDSGRIDEEFLRRDVEQSLKKAGNVTMSLTDSVNRSLSSIRDIVSIPNLDDQEFHENISRSRKHVLDTVDKMYEFDHNAANILNNQFVDIKNVNKYMSELNGLLTNRDISVGTYEAKQLFHYEFHQEFIDRLKRQG</sequence>
<reference evidence="4 5" key="1">
    <citation type="submission" date="2023-02" db="EMBL/GenBank/DDBJ databases">
        <title>Oceanobacillus kimchii IFOP_LL358 isolated form Alexandrium catenella lab strain.</title>
        <authorList>
            <person name="Gajardo G."/>
            <person name="Ueki S."/>
            <person name="Maruyama F."/>
        </authorList>
    </citation>
    <scope>NUCLEOTIDE SEQUENCE [LARGE SCALE GENOMIC DNA]</scope>
    <source>
        <strain evidence="4 5">IFOP_LL358</strain>
    </source>
</reference>
<feature type="coiled-coil region" evidence="2">
    <location>
        <begin position="6"/>
        <end position="40"/>
    </location>
</feature>